<dbReference type="PANTHER" id="PTHR13531">
    <property type="entry name" value="GEO07735P1-RELATED-RELATED"/>
    <property type="match status" value="1"/>
</dbReference>
<evidence type="ECO:0000256" key="1">
    <source>
        <dbReference type="ARBA" id="ARBA00004141"/>
    </source>
</evidence>
<feature type="transmembrane region" description="Helical" evidence="5">
    <location>
        <begin position="112"/>
        <end position="134"/>
    </location>
</feature>
<evidence type="ECO:0000256" key="2">
    <source>
        <dbReference type="ARBA" id="ARBA00022692"/>
    </source>
</evidence>
<protein>
    <recommendedName>
        <fullName evidence="8">Transmembrane protein 216</fullName>
    </recommendedName>
</protein>
<name>A0AAE1BZX8_PETCI</name>
<gene>
    <name evidence="6" type="ORF">Pcinc_035447</name>
</gene>
<comment type="caution">
    <text evidence="6">The sequence shown here is derived from an EMBL/GenBank/DDBJ whole genome shotgun (WGS) entry which is preliminary data.</text>
</comment>
<comment type="subcellular location">
    <subcellularLocation>
        <location evidence="1">Membrane</location>
        <topology evidence="1">Multi-pass membrane protein</topology>
    </subcellularLocation>
</comment>
<keyword evidence="3 5" id="KW-1133">Transmembrane helix</keyword>
<dbReference type="PANTHER" id="PTHR13531:SF0">
    <property type="entry name" value="GEO07735P1-RELATED"/>
    <property type="match status" value="1"/>
</dbReference>
<evidence type="ECO:0008006" key="8">
    <source>
        <dbReference type="Google" id="ProtNLM"/>
    </source>
</evidence>
<accession>A0AAE1BZX8</accession>
<evidence type="ECO:0000256" key="5">
    <source>
        <dbReference type="SAM" id="Phobius"/>
    </source>
</evidence>
<proteinExistence type="predicted"/>
<organism evidence="6 7">
    <name type="scientific">Petrolisthes cinctipes</name>
    <name type="common">Flat porcelain crab</name>
    <dbReference type="NCBI Taxonomy" id="88211"/>
    <lineage>
        <taxon>Eukaryota</taxon>
        <taxon>Metazoa</taxon>
        <taxon>Ecdysozoa</taxon>
        <taxon>Arthropoda</taxon>
        <taxon>Crustacea</taxon>
        <taxon>Multicrustacea</taxon>
        <taxon>Malacostraca</taxon>
        <taxon>Eumalacostraca</taxon>
        <taxon>Eucarida</taxon>
        <taxon>Decapoda</taxon>
        <taxon>Pleocyemata</taxon>
        <taxon>Anomura</taxon>
        <taxon>Galatheoidea</taxon>
        <taxon>Porcellanidae</taxon>
        <taxon>Petrolisthes</taxon>
    </lineage>
</organism>
<feature type="transmembrane region" description="Helical" evidence="5">
    <location>
        <begin position="78"/>
        <end position="100"/>
    </location>
</feature>
<dbReference type="GO" id="GO:0016020">
    <property type="term" value="C:membrane"/>
    <property type="evidence" value="ECO:0007669"/>
    <property type="project" value="UniProtKB-SubCell"/>
</dbReference>
<keyword evidence="4 5" id="KW-0472">Membrane</keyword>
<dbReference type="Pfam" id="PF09799">
    <property type="entry name" value="Transmemb_17"/>
    <property type="match status" value="1"/>
</dbReference>
<evidence type="ECO:0000256" key="3">
    <source>
        <dbReference type="ARBA" id="ARBA00022989"/>
    </source>
</evidence>
<dbReference type="AlphaFoldDB" id="A0AAE1BZX8"/>
<reference evidence="6" key="1">
    <citation type="submission" date="2023-10" db="EMBL/GenBank/DDBJ databases">
        <title>Genome assemblies of two species of porcelain crab, Petrolisthes cinctipes and Petrolisthes manimaculis (Anomura: Porcellanidae).</title>
        <authorList>
            <person name="Angst P."/>
        </authorList>
    </citation>
    <scope>NUCLEOTIDE SEQUENCE</scope>
    <source>
        <strain evidence="6">PB745_01</strain>
        <tissue evidence="6">Gill</tissue>
    </source>
</reference>
<keyword evidence="7" id="KW-1185">Reference proteome</keyword>
<dbReference type="EMBL" id="JAWQEG010005333">
    <property type="protein sequence ID" value="KAK3858364.1"/>
    <property type="molecule type" value="Genomic_DNA"/>
</dbReference>
<dbReference type="InterPro" id="IPR019184">
    <property type="entry name" value="Uncharacterised_TM-17"/>
</dbReference>
<feature type="transmembrane region" description="Helical" evidence="5">
    <location>
        <begin position="48"/>
        <end position="66"/>
    </location>
</feature>
<sequence>MLPTDTKSSLAYQILLYLSGWFLAAFVLIEVAVLVYKCSVLPYPVGNIAAESLLLIFLGVVEWVRVGSGKRGNLTGRTLPLLISLAFSAPCILAFLYLLLWQTYVLRLEVVLVGFGLALEAIAILLGGLTVVAVGKSTTY</sequence>
<feature type="transmembrane region" description="Helical" evidence="5">
    <location>
        <begin position="12"/>
        <end position="36"/>
    </location>
</feature>
<keyword evidence="2 5" id="KW-0812">Transmembrane</keyword>
<dbReference type="GO" id="GO:1905515">
    <property type="term" value="P:non-motile cilium assembly"/>
    <property type="evidence" value="ECO:0007669"/>
    <property type="project" value="TreeGrafter"/>
</dbReference>
<evidence type="ECO:0000313" key="7">
    <source>
        <dbReference type="Proteomes" id="UP001286313"/>
    </source>
</evidence>
<dbReference type="Proteomes" id="UP001286313">
    <property type="component" value="Unassembled WGS sequence"/>
</dbReference>
<dbReference type="GO" id="GO:0035869">
    <property type="term" value="C:ciliary transition zone"/>
    <property type="evidence" value="ECO:0007669"/>
    <property type="project" value="TreeGrafter"/>
</dbReference>
<evidence type="ECO:0000313" key="6">
    <source>
        <dbReference type="EMBL" id="KAK3858364.1"/>
    </source>
</evidence>
<evidence type="ECO:0000256" key="4">
    <source>
        <dbReference type="ARBA" id="ARBA00023136"/>
    </source>
</evidence>